<protein>
    <recommendedName>
        <fullName evidence="7">GST N-terminal domain-containing protein</fullName>
    </recommendedName>
</protein>
<evidence type="ECO:0000259" key="4">
    <source>
        <dbReference type="PROSITE" id="PS50405"/>
    </source>
</evidence>
<dbReference type="SUPFAM" id="SSF47616">
    <property type="entry name" value="GST C-terminal domain-like"/>
    <property type="match status" value="1"/>
</dbReference>
<dbReference type="GO" id="GO:0045174">
    <property type="term" value="F:glutathione dehydrogenase (ascorbate) activity"/>
    <property type="evidence" value="ECO:0007669"/>
    <property type="project" value="UniProtKB-ARBA"/>
</dbReference>
<evidence type="ECO:0000313" key="6">
    <source>
        <dbReference type="Proteomes" id="UP000028524"/>
    </source>
</evidence>
<dbReference type="InterPro" id="IPR040079">
    <property type="entry name" value="Glutathione_S-Trfase"/>
</dbReference>
<dbReference type="SUPFAM" id="SSF52833">
    <property type="entry name" value="Thioredoxin-like"/>
    <property type="match status" value="1"/>
</dbReference>
<proteinExistence type="inferred from homology"/>
<evidence type="ECO:0000256" key="2">
    <source>
        <dbReference type="ARBA" id="ARBA00023002"/>
    </source>
</evidence>
<gene>
    <name evidence="5" type="ORF">S40285_03494</name>
</gene>
<comment type="similarity">
    <text evidence="1">Belongs to the GST superfamily.</text>
</comment>
<dbReference type="EMBL" id="KL660839">
    <property type="protein sequence ID" value="KFA61702.1"/>
    <property type="molecule type" value="Genomic_DNA"/>
</dbReference>
<dbReference type="InterPro" id="IPR036282">
    <property type="entry name" value="Glutathione-S-Trfase_C_sf"/>
</dbReference>
<dbReference type="OrthoDB" id="4951845at2759"/>
<organism evidence="5 6">
    <name type="scientific">Stachybotrys chlorohalonatus (strain IBT 40285)</name>
    <dbReference type="NCBI Taxonomy" id="1283841"/>
    <lineage>
        <taxon>Eukaryota</taxon>
        <taxon>Fungi</taxon>
        <taxon>Dikarya</taxon>
        <taxon>Ascomycota</taxon>
        <taxon>Pezizomycotina</taxon>
        <taxon>Sordariomycetes</taxon>
        <taxon>Hypocreomycetidae</taxon>
        <taxon>Hypocreales</taxon>
        <taxon>Stachybotryaceae</taxon>
        <taxon>Stachybotrys</taxon>
    </lineage>
</organism>
<reference evidence="5 6" key="1">
    <citation type="journal article" date="2014" name="BMC Genomics">
        <title>Comparative genome sequencing reveals chemotype-specific gene clusters in the toxigenic black mold Stachybotrys.</title>
        <authorList>
            <person name="Semeiks J."/>
            <person name="Borek D."/>
            <person name="Otwinowski Z."/>
            <person name="Grishin N.V."/>
        </authorList>
    </citation>
    <scope>NUCLEOTIDE SEQUENCE [LARGE SCALE GENOMIC DNA]</scope>
    <source>
        <strain evidence="5 6">IBT 40285</strain>
    </source>
</reference>
<dbReference type="Gene3D" id="1.20.1050.10">
    <property type="match status" value="1"/>
</dbReference>
<dbReference type="InterPro" id="IPR004045">
    <property type="entry name" value="Glutathione_S-Trfase_N"/>
</dbReference>
<dbReference type="PROSITE" id="PS50404">
    <property type="entry name" value="GST_NTER"/>
    <property type="match status" value="1"/>
</dbReference>
<dbReference type="PANTHER" id="PTHR43968">
    <property type="match status" value="1"/>
</dbReference>
<feature type="domain" description="GST C-terminal" evidence="4">
    <location>
        <begin position="122"/>
        <end position="254"/>
    </location>
</feature>
<dbReference type="Gene3D" id="3.40.30.10">
    <property type="entry name" value="Glutaredoxin"/>
    <property type="match status" value="1"/>
</dbReference>
<dbReference type="InterPro" id="IPR010987">
    <property type="entry name" value="Glutathione-S-Trfase_C-like"/>
</dbReference>
<keyword evidence="2" id="KW-0560">Oxidoreductase</keyword>
<dbReference type="PRINTS" id="PR01625">
    <property type="entry name" value="GSTRNSFRASEO"/>
</dbReference>
<evidence type="ECO:0008006" key="7">
    <source>
        <dbReference type="Google" id="ProtNLM"/>
    </source>
</evidence>
<name>A0A084QCL7_STAC4</name>
<dbReference type="Proteomes" id="UP000028524">
    <property type="component" value="Unassembled WGS sequence"/>
</dbReference>
<dbReference type="OMA" id="PEGPWFL"/>
<evidence type="ECO:0000313" key="5">
    <source>
        <dbReference type="EMBL" id="KFA61702.1"/>
    </source>
</evidence>
<dbReference type="GO" id="GO:0005737">
    <property type="term" value="C:cytoplasm"/>
    <property type="evidence" value="ECO:0007669"/>
    <property type="project" value="InterPro"/>
</dbReference>
<accession>A0A084QCL7</accession>
<dbReference type="HOGENOM" id="CLU_011226_9_1_1"/>
<dbReference type="InterPro" id="IPR050983">
    <property type="entry name" value="GST_Omega/HSP26"/>
</dbReference>
<dbReference type="InterPro" id="IPR005442">
    <property type="entry name" value="GST_omega"/>
</dbReference>
<dbReference type="PROSITE" id="PS50405">
    <property type="entry name" value="GST_CTER"/>
    <property type="match status" value="1"/>
</dbReference>
<dbReference type="CDD" id="cd00299">
    <property type="entry name" value="GST_C_family"/>
    <property type="match status" value="1"/>
</dbReference>
<sequence>MASQDTSLPPEPTGTAAKTAERFSGEHALKLYGSWFCPFVQRSWITLREKNIPHQYFEINPYKKDPQFLKMNPRGLVPTLAVPVNDKGTEQRPLYESLVICEYLDEAFSDEATYGPRLLPSDAYERARARLWIDHISTRIVPGFYKLLQHTPDKQYTIQQARDDLHARILDFVQEMDPSGPWFLGDHISLVDICLVPWAKRFWLIDHYKDGGVGIPKEGDDETWGRWRKWMEAVDGHQSVQDTMSADERYILAYKRYADDTTQSQVGRATRQGEKLP</sequence>
<dbReference type="Pfam" id="PF13410">
    <property type="entry name" value="GST_C_2"/>
    <property type="match status" value="1"/>
</dbReference>
<evidence type="ECO:0000256" key="1">
    <source>
        <dbReference type="ARBA" id="ARBA00007409"/>
    </source>
</evidence>
<dbReference type="Pfam" id="PF13417">
    <property type="entry name" value="GST_N_3"/>
    <property type="match status" value="1"/>
</dbReference>
<dbReference type="AlphaFoldDB" id="A0A084QCL7"/>
<dbReference type="STRING" id="1283841.A0A084QCL7"/>
<dbReference type="PANTHER" id="PTHR43968:SF13">
    <property type="entry name" value="GLUTATHIONE TRANSFERASE OMEGA-1"/>
    <property type="match status" value="1"/>
</dbReference>
<dbReference type="GO" id="GO:0004364">
    <property type="term" value="F:glutathione transferase activity"/>
    <property type="evidence" value="ECO:0007669"/>
    <property type="project" value="InterPro"/>
</dbReference>
<feature type="domain" description="GST N-terminal" evidence="3">
    <location>
        <begin position="27"/>
        <end position="112"/>
    </location>
</feature>
<evidence type="ECO:0000259" key="3">
    <source>
        <dbReference type="PROSITE" id="PS50404"/>
    </source>
</evidence>
<dbReference type="SFLD" id="SFLDG00358">
    <property type="entry name" value="Main_(cytGST)"/>
    <property type="match status" value="1"/>
</dbReference>
<dbReference type="SFLD" id="SFLDS00019">
    <property type="entry name" value="Glutathione_Transferase_(cytos"/>
    <property type="match status" value="1"/>
</dbReference>
<keyword evidence="6" id="KW-1185">Reference proteome</keyword>
<dbReference type="InParanoid" id="A0A084QCL7"/>
<dbReference type="InterPro" id="IPR036249">
    <property type="entry name" value="Thioredoxin-like_sf"/>
</dbReference>